<comment type="caution">
    <text evidence="3">The sequence shown here is derived from an EMBL/GenBank/DDBJ whole genome shotgun (WGS) entry which is preliminary data.</text>
</comment>
<dbReference type="EMBL" id="JACBZI010000001">
    <property type="protein sequence ID" value="NYI11607.1"/>
    <property type="molecule type" value="Genomic_DNA"/>
</dbReference>
<evidence type="ECO:0000256" key="2">
    <source>
        <dbReference type="SAM" id="Phobius"/>
    </source>
</evidence>
<keyword evidence="2" id="KW-1133">Transmembrane helix</keyword>
<dbReference type="AlphaFoldDB" id="A0A7Y9YI14"/>
<evidence type="ECO:0000313" key="3">
    <source>
        <dbReference type="EMBL" id="NYI11607.1"/>
    </source>
</evidence>
<sequence length="270" mass="28541">MSQPTRGPHAARGPQLTRGPLPAAIYWRRRVVALVAVLGVVSLVVVPVRLVTGGDDPADQGGEVALAGGSATAEASASTPAATATTSPEAEKKKQKKAATPALPDPQGSCAPEDVVIRPTVAEAVAGRPVTVVLKLRTQLAEACTWELSRASFTWKLTSGSDEIWTSRECPRAVPGRELVVRRDTVATTQLTWGGRRSDADCSRLTDWALPGWYHVTVAALAGEPRTSQFELRAPTPATITASPEPQGKTGKKQADKQAATKKTEKKKRG</sequence>
<feature type="compositionally biased region" description="Low complexity" evidence="1">
    <location>
        <begin position="67"/>
        <end position="88"/>
    </location>
</feature>
<name>A0A7Y9YI14_9ACTN</name>
<dbReference type="RefSeq" id="WP_179532275.1">
    <property type="nucleotide sequence ID" value="NZ_BAAAPP010000017.1"/>
</dbReference>
<feature type="transmembrane region" description="Helical" evidence="2">
    <location>
        <begin position="31"/>
        <end position="50"/>
    </location>
</feature>
<accession>A0A7Y9YI14</accession>
<evidence type="ECO:0000256" key="1">
    <source>
        <dbReference type="SAM" id="MobiDB-lite"/>
    </source>
</evidence>
<dbReference type="Proteomes" id="UP000537326">
    <property type="component" value="Unassembled WGS sequence"/>
</dbReference>
<keyword evidence="2" id="KW-0812">Transmembrane</keyword>
<proteinExistence type="predicted"/>
<reference evidence="3 4" key="1">
    <citation type="submission" date="2020-07" db="EMBL/GenBank/DDBJ databases">
        <title>Sequencing the genomes of 1000 actinobacteria strains.</title>
        <authorList>
            <person name="Klenk H.-P."/>
        </authorList>
    </citation>
    <scope>NUCLEOTIDE SEQUENCE [LARGE SCALE GENOMIC DNA]</scope>
    <source>
        <strain evidence="3 4">DSM 18248</strain>
    </source>
</reference>
<feature type="region of interest" description="Disordered" evidence="1">
    <location>
        <begin position="54"/>
        <end position="111"/>
    </location>
</feature>
<organism evidence="3 4">
    <name type="scientific">Nocardioides marinus</name>
    <dbReference type="NCBI Taxonomy" id="374514"/>
    <lineage>
        <taxon>Bacteria</taxon>
        <taxon>Bacillati</taxon>
        <taxon>Actinomycetota</taxon>
        <taxon>Actinomycetes</taxon>
        <taxon>Propionibacteriales</taxon>
        <taxon>Nocardioidaceae</taxon>
        <taxon>Nocardioides</taxon>
    </lineage>
</organism>
<gene>
    <name evidence="3" type="ORF">BKA05_003122</name>
</gene>
<keyword evidence="4" id="KW-1185">Reference proteome</keyword>
<protein>
    <submittedName>
        <fullName evidence="3">Uncharacterized protein</fullName>
    </submittedName>
</protein>
<keyword evidence="2" id="KW-0472">Membrane</keyword>
<evidence type="ECO:0000313" key="4">
    <source>
        <dbReference type="Proteomes" id="UP000537326"/>
    </source>
</evidence>
<feature type="region of interest" description="Disordered" evidence="1">
    <location>
        <begin position="229"/>
        <end position="270"/>
    </location>
</feature>